<proteinExistence type="predicted"/>
<dbReference type="OrthoDB" id="334393at2"/>
<dbReference type="AlphaFoldDB" id="A0A1I2IEZ7"/>
<evidence type="ECO:0008006" key="3">
    <source>
        <dbReference type="Google" id="ProtNLM"/>
    </source>
</evidence>
<accession>A0A1I2IEZ7</accession>
<dbReference type="STRING" id="1076937.SAMN04488120_103153"/>
<dbReference type="Proteomes" id="UP000199771">
    <property type="component" value="Unassembled WGS sequence"/>
</dbReference>
<gene>
    <name evidence="1" type="ORF">SAMN04488120_103153</name>
</gene>
<protein>
    <recommendedName>
        <fullName evidence="3">Pyridoxamine 5'-phosphate oxidase putative domain-containing protein</fullName>
    </recommendedName>
</protein>
<dbReference type="Gene3D" id="2.30.110.10">
    <property type="entry name" value="Electron Transport, Fmn-binding Protein, Chain A"/>
    <property type="match status" value="1"/>
</dbReference>
<name>A0A1I2IEZ7_9GAMM</name>
<organism evidence="1 2">
    <name type="scientific">Fontimonas thermophila</name>
    <dbReference type="NCBI Taxonomy" id="1076937"/>
    <lineage>
        <taxon>Bacteria</taxon>
        <taxon>Pseudomonadati</taxon>
        <taxon>Pseudomonadota</taxon>
        <taxon>Gammaproteobacteria</taxon>
        <taxon>Nevskiales</taxon>
        <taxon>Nevskiaceae</taxon>
        <taxon>Fontimonas</taxon>
    </lineage>
</organism>
<keyword evidence="2" id="KW-1185">Reference proteome</keyword>
<dbReference type="RefSeq" id="WP_143383624.1">
    <property type="nucleotide sequence ID" value="NZ_FOOC01000003.1"/>
</dbReference>
<dbReference type="InterPro" id="IPR012349">
    <property type="entry name" value="Split_barrel_FMN-bd"/>
</dbReference>
<evidence type="ECO:0000313" key="2">
    <source>
        <dbReference type="Proteomes" id="UP000199771"/>
    </source>
</evidence>
<evidence type="ECO:0000313" key="1">
    <source>
        <dbReference type="EMBL" id="SFF39111.1"/>
    </source>
</evidence>
<reference evidence="1 2" key="1">
    <citation type="submission" date="2016-10" db="EMBL/GenBank/DDBJ databases">
        <authorList>
            <person name="de Groot N.N."/>
        </authorList>
    </citation>
    <scope>NUCLEOTIDE SEQUENCE [LARGE SCALE GENOMIC DNA]</scope>
    <source>
        <strain evidence="1 2">DSM 23609</strain>
    </source>
</reference>
<sequence>MPDSSSVLIDADTARFLLSGLSIGVAARDAAGRPSIARACGLRLPPDRSSLRVLVVRDQALDLLADVEALGMAAAVFSEVSSHRTLQIKSTQTRVEPADGDDLAALDAQVERFAATLDAIGHAPEFTAALLGQRGQAIAAIVMRPEQVYSQTPGPGAGARLKG</sequence>
<dbReference type="EMBL" id="FOOC01000003">
    <property type="protein sequence ID" value="SFF39111.1"/>
    <property type="molecule type" value="Genomic_DNA"/>
</dbReference>